<evidence type="ECO:0000313" key="12">
    <source>
        <dbReference type="Proteomes" id="UP000467841"/>
    </source>
</evidence>
<feature type="transmembrane region" description="Helical" evidence="10">
    <location>
        <begin position="86"/>
        <end position="105"/>
    </location>
</feature>
<dbReference type="InterPro" id="IPR004813">
    <property type="entry name" value="OPT"/>
</dbReference>
<dbReference type="OrthoDB" id="9986677at2759"/>
<dbReference type="NCBIfam" id="TIGR00728">
    <property type="entry name" value="OPT_sfam"/>
    <property type="match status" value="1"/>
</dbReference>
<sequence length="869" mass="97895">MVSSLETTGPKPKPPEQMLESNIVITDEEGEEEENDTPIEEVRLTVPITDDPSQPVLTFRTWFLGMASCVVLAFVNQFFGYRSNQLMVSSVVAQIVTLPIGKLMATTLPTRKFRLLGTNWSGTLNPGPFNMKEHVLITIFANTGAGGVYATNIITIVKAFYHRDLNPAAAMLLTQTTQLLGYGWAGMFRKFLVDSPYMWWPSNLVQVSLFRALHEKEEKREGRQTRLRFFLIVFFTSFVYYIIPGYLFPSISSLSFVCWIWKRSVTAQQIGSGLHGLGIGSFGLDWSTVAGFLGSPLAVPFFAIANFFGGFLVFFYIILPIFYWSNAYEANKFPFYTAKTFDHTGQRYNITRILNQKTFDIDLPAYEDYSKLYLSVMFALIYGLSFGTLTATISHVALFDGKFIWGMWKKVTSATKDKFGDVHTRMMKKNYKEVPQWWFVAVLVVSFVLALYACEGFNKQLQLPWWGLLLACAIAFTFTLPIGVILATTNQQMGLNVITELIIGYLYPGKPLANVTFKTYGYMSMSQALYFVGDFKLGHYMKIPPRSMFLVQLVATMVASTVCFGTTWWLLSSIENICNTDKLPKSSPWTCPGDEVFYNASIIWGVIGPGRMFTSKGVYPGMNWFFLIGFLAPVPVWFLARKFPEKKWIKQIHIPLIFSATSAMPMAKAVHYWSWVVVGVIFNYYIFRKYKGWWARHNYILSAGLDAGTTIMGVLVYFAFQNNNISFPNWWGSENTDHCPLAQCPTERGIVAGSGKGGRDGGDGRFGGRGGRFGGGGGGGRFGGGCGRFVSLRYKLLGGLAVRRKEVKTTGKNEEHHFGRRMNLLGQGSKQTLLEHNMRDLLIDSEIPFKMPQGLVRGTTYQCVCKIRW</sequence>
<feature type="transmembrane region" description="Helical" evidence="10">
    <location>
        <begin position="699"/>
        <end position="720"/>
    </location>
</feature>
<keyword evidence="12" id="KW-1185">Reference proteome</keyword>
<feature type="region of interest" description="Disordered" evidence="9">
    <location>
        <begin position="1"/>
        <end position="22"/>
    </location>
</feature>
<evidence type="ECO:0000256" key="6">
    <source>
        <dbReference type="ARBA" id="ARBA00022927"/>
    </source>
</evidence>
<keyword evidence="6" id="KW-0653">Protein transport</keyword>
<comment type="caution">
    <text evidence="11">The sequence shown here is derived from an EMBL/GenBank/DDBJ whole genome shotgun (WGS) entry which is preliminary data.</text>
</comment>
<organism evidence="11 12">
    <name type="scientific">Microthlaspi erraticum</name>
    <dbReference type="NCBI Taxonomy" id="1685480"/>
    <lineage>
        <taxon>Eukaryota</taxon>
        <taxon>Viridiplantae</taxon>
        <taxon>Streptophyta</taxon>
        <taxon>Embryophyta</taxon>
        <taxon>Tracheophyta</taxon>
        <taxon>Spermatophyta</taxon>
        <taxon>Magnoliopsida</taxon>
        <taxon>eudicotyledons</taxon>
        <taxon>Gunneridae</taxon>
        <taxon>Pentapetalae</taxon>
        <taxon>rosids</taxon>
        <taxon>malvids</taxon>
        <taxon>Brassicales</taxon>
        <taxon>Brassicaceae</taxon>
        <taxon>Coluteocarpeae</taxon>
        <taxon>Microthlaspi</taxon>
    </lineage>
</organism>
<dbReference type="AlphaFoldDB" id="A0A6D2IJV2"/>
<feature type="transmembrane region" description="Helical" evidence="10">
    <location>
        <begin position="135"/>
        <end position="161"/>
    </location>
</feature>
<evidence type="ECO:0000313" key="11">
    <source>
        <dbReference type="EMBL" id="CAA7025353.1"/>
    </source>
</evidence>
<feature type="transmembrane region" description="Helical" evidence="10">
    <location>
        <begin position="301"/>
        <end position="324"/>
    </location>
</feature>
<evidence type="ECO:0000256" key="8">
    <source>
        <dbReference type="ARBA" id="ARBA00023136"/>
    </source>
</evidence>
<protein>
    <recommendedName>
        <fullName evidence="13">OPT family small oligopeptide transporter</fullName>
    </recommendedName>
</protein>
<dbReference type="PANTHER" id="PTHR22601">
    <property type="entry name" value="ISP4 LIKE PROTEIN"/>
    <property type="match status" value="1"/>
</dbReference>
<evidence type="ECO:0000256" key="9">
    <source>
        <dbReference type="SAM" id="MobiDB-lite"/>
    </source>
</evidence>
<feature type="transmembrane region" description="Helical" evidence="10">
    <location>
        <begin position="59"/>
        <end position="79"/>
    </location>
</feature>
<comment type="similarity">
    <text evidence="2">Belongs to the oligopeptide OPT transporter (TC 2.A.67.1) family.</text>
</comment>
<feature type="transmembrane region" description="Helical" evidence="10">
    <location>
        <begin position="434"/>
        <end position="453"/>
    </location>
</feature>
<comment type="subcellular location">
    <subcellularLocation>
        <location evidence="1">Membrane</location>
        <topology evidence="1">Multi-pass membrane protein</topology>
    </subcellularLocation>
</comment>
<proteinExistence type="inferred from homology"/>
<feature type="transmembrane region" description="Helical" evidence="10">
    <location>
        <begin position="372"/>
        <end position="399"/>
    </location>
</feature>
<keyword evidence="4 10" id="KW-0812">Transmembrane</keyword>
<keyword evidence="5" id="KW-0571">Peptide transport</keyword>
<dbReference type="NCBIfam" id="TIGR00727">
    <property type="entry name" value="ISP4_OPT"/>
    <property type="match status" value="1"/>
</dbReference>
<accession>A0A6D2IJV2</accession>
<keyword evidence="3" id="KW-0813">Transport</keyword>
<feature type="transmembrane region" description="Helical" evidence="10">
    <location>
        <begin position="465"/>
        <end position="487"/>
    </location>
</feature>
<evidence type="ECO:0000256" key="2">
    <source>
        <dbReference type="ARBA" id="ARBA00005484"/>
    </source>
</evidence>
<evidence type="ECO:0000256" key="4">
    <source>
        <dbReference type="ARBA" id="ARBA00022692"/>
    </source>
</evidence>
<dbReference type="GO" id="GO:0015031">
    <property type="term" value="P:protein transport"/>
    <property type="evidence" value="ECO:0007669"/>
    <property type="project" value="UniProtKB-KW"/>
</dbReference>
<reference evidence="11" key="1">
    <citation type="submission" date="2020-01" db="EMBL/GenBank/DDBJ databases">
        <authorList>
            <person name="Mishra B."/>
        </authorList>
    </citation>
    <scope>NUCLEOTIDE SEQUENCE [LARGE SCALE GENOMIC DNA]</scope>
</reference>
<dbReference type="Pfam" id="PF03169">
    <property type="entry name" value="OPT"/>
    <property type="match status" value="1"/>
</dbReference>
<evidence type="ECO:0000256" key="10">
    <source>
        <dbReference type="SAM" id="Phobius"/>
    </source>
</evidence>
<dbReference type="InterPro" id="IPR004648">
    <property type="entry name" value="Oligpept_transpt"/>
</dbReference>
<dbReference type="GO" id="GO:0016020">
    <property type="term" value="C:membrane"/>
    <property type="evidence" value="ECO:0007669"/>
    <property type="project" value="UniProtKB-SubCell"/>
</dbReference>
<keyword evidence="8 10" id="KW-0472">Membrane</keyword>
<dbReference type="Proteomes" id="UP000467841">
    <property type="component" value="Unassembled WGS sequence"/>
</dbReference>
<gene>
    <name evidence="11" type="ORF">MERR_LOCUS12588</name>
</gene>
<dbReference type="GO" id="GO:0035673">
    <property type="term" value="F:oligopeptide transmembrane transporter activity"/>
    <property type="evidence" value="ECO:0007669"/>
    <property type="project" value="InterPro"/>
</dbReference>
<feature type="transmembrane region" description="Helical" evidence="10">
    <location>
        <begin position="549"/>
        <end position="571"/>
    </location>
</feature>
<evidence type="ECO:0000256" key="7">
    <source>
        <dbReference type="ARBA" id="ARBA00022989"/>
    </source>
</evidence>
<evidence type="ECO:0008006" key="13">
    <source>
        <dbReference type="Google" id="ProtNLM"/>
    </source>
</evidence>
<keyword evidence="7 10" id="KW-1133">Transmembrane helix</keyword>
<evidence type="ECO:0000256" key="5">
    <source>
        <dbReference type="ARBA" id="ARBA00022856"/>
    </source>
</evidence>
<evidence type="ECO:0000256" key="1">
    <source>
        <dbReference type="ARBA" id="ARBA00004141"/>
    </source>
</evidence>
<feature type="transmembrane region" description="Helical" evidence="10">
    <location>
        <begin position="225"/>
        <end position="243"/>
    </location>
</feature>
<feature type="transmembrane region" description="Helical" evidence="10">
    <location>
        <begin position="621"/>
        <end position="640"/>
    </location>
</feature>
<dbReference type="EMBL" id="CACVBM020000999">
    <property type="protein sequence ID" value="CAA7025353.1"/>
    <property type="molecule type" value="Genomic_DNA"/>
</dbReference>
<feature type="transmembrane region" description="Helical" evidence="10">
    <location>
        <begin position="669"/>
        <end position="687"/>
    </location>
</feature>
<evidence type="ECO:0000256" key="3">
    <source>
        <dbReference type="ARBA" id="ARBA00022448"/>
    </source>
</evidence>
<name>A0A6D2IJV2_9BRAS</name>